<feature type="domain" description="LysM" evidence="1">
    <location>
        <begin position="204"/>
        <end position="247"/>
    </location>
</feature>
<dbReference type="PROSITE" id="PS51782">
    <property type="entry name" value="LYSM"/>
    <property type="match status" value="2"/>
</dbReference>
<dbReference type="STRING" id="1459.AF332_10440"/>
<reference evidence="3" key="1">
    <citation type="submission" date="2015-07" db="EMBL/GenBank/DDBJ databases">
        <title>Fjat-10036 dsm4.</title>
        <authorList>
            <person name="Liu B."/>
            <person name="Wang J."/>
            <person name="Zhu Y."/>
            <person name="Liu G."/>
            <person name="Chen Q."/>
            <person name="Chen Z."/>
            <person name="Lan J."/>
            <person name="Che J."/>
            <person name="Ge C."/>
            <person name="Shi H."/>
            <person name="Pan Z."/>
            <person name="Liu X."/>
        </authorList>
    </citation>
    <scope>NUCLEOTIDE SEQUENCE [LARGE SCALE GENOMIC DNA]</scope>
    <source>
        <strain evidence="3">DSM 4</strain>
    </source>
</reference>
<dbReference type="SUPFAM" id="SSF51261">
    <property type="entry name" value="Duplicated hybrid motif"/>
    <property type="match status" value="1"/>
</dbReference>
<dbReference type="Pfam" id="PF01551">
    <property type="entry name" value="Peptidase_M23"/>
    <property type="match status" value="1"/>
</dbReference>
<dbReference type="AlphaFoldDB" id="A0A0M0GCN8"/>
<dbReference type="PANTHER" id="PTHR21666">
    <property type="entry name" value="PEPTIDASE-RELATED"/>
    <property type="match status" value="1"/>
</dbReference>
<accession>A0A0M0GCN8</accession>
<dbReference type="GO" id="GO:0004222">
    <property type="term" value="F:metalloendopeptidase activity"/>
    <property type="evidence" value="ECO:0007669"/>
    <property type="project" value="TreeGrafter"/>
</dbReference>
<dbReference type="InterPro" id="IPR016047">
    <property type="entry name" value="M23ase_b-sheet_dom"/>
</dbReference>
<dbReference type="PATRIC" id="fig|1459.3.peg.2223"/>
<dbReference type="Proteomes" id="UP000037109">
    <property type="component" value="Unassembled WGS sequence"/>
</dbReference>
<dbReference type="EMBL" id="LGUF01000007">
    <property type="protein sequence ID" value="KON87191.1"/>
    <property type="molecule type" value="Genomic_DNA"/>
</dbReference>
<evidence type="ECO:0000313" key="3">
    <source>
        <dbReference type="Proteomes" id="UP000037109"/>
    </source>
</evidence>
<dbReference type="OrthoDB" id="9805070at2"/>
<dbReference type="PANTHER" id="PTHR21666:SF270">
    <property type="entry name" value="MUREIN HYDROLASE ACTIVATOR ENVC"/>
    <property type="match status" value="1"/>
</dbReference>
<evidence type="ECO:0000259" key="1">
    <source>
        <dbReference type="PROSITE" id="PS51782"/>
    </source>
</evidence>
<dbReference type="InterPro" id="IPR050570">
    <property type="entry name" value="Cell_wall_metabolism_enzyme"/>
</dbReference>
<proteinExistence type="predicted"/>
<dbReference type="Gene3D" id="2.70.70.10">
    <property type="entry name" value="Glucose Permease (Domain IIA)"/>
    <property type="match status" value="1"/>
</dbReference>
<organism evidence="2 3">
    <name type="scientific">Sporosarcina globispora</name>
    <name type="common">Bacillus globisporus</name>
    <dbReference type="NCBI Taxonomy" id="1459"/>
    <lineage>
        <taxon>Bacteria</taxon>
        <taxon>Bacillati</taxon>
        <taxon>Bacillota</taxon>
        <taxon>Bacilli</taxon>
        <taxon>Bacillales</taxon>
        <taxon>Caryophanaceae</taxon>
        <taxon>Sporosarcina</taxon>
    </lineage>
</organism>
<keyword evidence="3" id="KW-1185">Reference proteome</keyword>
<gene>
    <name evidence="2" type="ORF">AF332_10440</name>
</gene>
<name>A0A0M0GCN8_SPOGL</name>
<dbReference type="InterPro" id="IPR011055">
    <property type="entry name" value="Dup_hybrid_motif"/>
</dbReference>
<dbReference type="SUPFAM" id="SSF54106">
    <property type="entry name" value="LysM domain"/>
    <property type="match status" value="2"/>
</dbReference>
<feature type="domain" description="LysM" evidence="1">
    <location>
        <begin position="253"/>
        <end position="296"/>
    </location>
</feature>
<dbReference type="SMART" id="SM00257">
    <property type="entry name" value="LysM"/>
    <property type="match status" value="2"/>
</dbReference>
<dbReference type="CDD" id="cd12797">
    <property type="entry name" value="M23_peptidase"/>
    <property type="match status" value="1"/>
</dbReference>
<dbReference type="CDD" id="cd00118">
    <property type="entry name" value="LysM"/>
    <property type="match status" value="2"/>
</dbReference>
<protein>
    <recommendedName>
        <fullName evidence="1">LysM domain-containing protein</fullName>
    </recommendedName>
</protein>
<sequence length="299" mass="32896">MRDYIRRFFIAGIMALCVSLLFLGGKHSKAAEPKISELTDHWVWPADGVITDTFGTREGQHKGIDIAGDSGSPVYAVDSGIVSKSYYSQTYGNVIFIKHNNHTETVYAHLDKRLSAEGERVVQGQKIGMMGNTGDSSGVHLHFEIHTQAWTVDKINAVDPSLAFGMGEVGQAVYAAVKDENAREVSARPSNLESGQIKDVTDETVHIIKTGETLWTIAAQYNLQAEDIADLNNVNPDQIFAGQKLIIKHEKYSEYTVKPGDTLSSIAKMHDTTAETIRDLNKADSDVIKIGQILIIHKK</sequence>
<dbReference type="Gene3D" id="3.10.350.10">
    <property type="entry name" value="LysM domain"/>
    <property type="match status" value="2"/>
</dbReference>
<comment type="caution">
    <text evidence="2">The sequence shown here is derived from an EMBL/GenBank/DDBJ whole genome shotgun (WGS) entry which is preliminary data.</text>
</comment>
<evidence type="ECO:0000313" key="2">
    <source>
        <dbReference type="EMBL" id="KON87191.1"/>
    </source>
</evidence>
<dbReference type="InterPro" id="IPR036779">
    <property type="entry name" value="LysM_dom_sf"/>
</dbReference>
<dbReference type="RefSeq" id="WP_053434538.1">
    <property type="nucleotide sequence ID" value="NZ_LGUF01000007.1"/>
</dbReference>
<dbReference type="InterPro" id="IPR018392">
    <property type="entry name" value="LysM"/>
</dbReference>
<dbReference type="Pfam" id="PF01476">
    <property type="entry name" value="LysM"/>
    <property type="match status" value="2"/>
</dbReference>